<dbReference type="Gene3D" id="1.10.287.370">
    <property type="match status" value="1"/>
</dbReference>
<dbReference type="InterPro" id="IPR009053">
    <property type="entry name" value="Prefoldin"/>
</dbReference>
<reference evidence="5 6" key="1">
    <citation type="journal article" date="2020" name="Elife">
        <title>Loss of centromere function drives karyotype evolution in closely related Malassezia species.</title>
        <authorList>
            <person name="Sankaranarayanan S.R."/>
            <person name="Ianiri G."/>
            <person name="Coelho M.A."/>
            <person name="Reza M.H."/>
            <person name="Thimmappa B.C."/>
            <person name="Ganguly P."/>
            <person name="Vadnala R.N."/>
            <person name="Sun S."/>
            <person name="Siddharthan R."/>
            <person name="Tellgren-Roth C."/>
            <person name="Dawson T.L."/>
            <person name="Heitman J."/>
            <person name="Sanyal K."/>
        </authorList>
    </citation>
    <scope>NUCLEOTIDE SEQUENCE [LARGE SCALE GENOMIC DNA]</scope>
    <source>
        <strain evidence="5">CBS14141</strain>
    </source>
</reference>
<dbReference type="CDD" id="cd23165">
    <property type="entry name" value="Prefoldin_4"/>
    <property type="match status" value="1"/>
</dbReference>
<organism evidence="5 6">
    <name type="scientific">Malassezia furfur</name>
    <name type="common">Pityriasis versicolor infection agent</name>
    <name type="synonym">Pityrosporum furfur</name>
    <dbReference type="NCBI Taxonomy" id="55194"/>
    <lineage>
        <taxon>Eukaryota</taxon>
        <taxon>Fungi</taxon>
        <taxon>Dikarya</taxon>
        <taxon>Basidiomycota</taxon>
        <taxon>Ustilaginomycotina</taxon>
        <taxon>Malasseziomycetes</taxon>
        <taxon>Malasseziales</taxon>
        <taxon>Malasseziaceae</taxon>
        <taxon>Malassezia</taxon>
    </lineage>
</organism>
<dbReference type="PIRSF" id="PIRSF016477">
    <property type="entry name" value="Prefoldin_subunit_4"/>
    <property type="match status" value="1"/>
</dbReference>
<evidence type="ECO:0000256" key="4">
    <source>
        <dbReference type="SAM" id="Coils"/>
    </source>
</evidence>
<dbReference type="EMBL" id="CP046235">
    <property type="protein sequence ID" value="WFD47325.1"/>
    <property type="molecule type" value="Genomic_DNA"/>
</dbReference>
<sequence length="136" mass="16035">MQMLDEKSDNDVEVSWEDQQQINRFSRLHATFSDVEEELKARRTEREELEDLGMELELLDGERVLYKVGEAYISMLQEEALAQLEQDTKEADDELERLQRVMDECETGMKELKVKLYAKFGSNISTWWGTHADLER</sequence>
<proteinExistence type="inferred from homology"/>
<dbReference type="InterPro" id="IPR002777">
    <property type="entry name" value="PFD_beta-like"/>
</dbReference>
<dbReference type="SUPFAM" id="SSF46579">
    <property type="entry name" value="Prefoldin"/>
    <property type="match status" value="1"/>
</dbReference>
<accession>A0ABY8ERF0</accession>
<keyword evidence="2 3" id="KW-0143">Chaperone</keyword>
<evidence type="ECO:0000256" key="3">
    <source>
        <dbReference type="PIRNR" id="PIRNR016477"/>
    </source>
</evidence>
<evidence type="ECO:0000313" key="5">
    <source>
        <dbReference type="EMBL" id="WFD47325.1"/>
    </source>
</evidence>
<evidence type="ECO:0000256" key="1">
    <source>
        <dbReference type="ARBA" id="ARBA00008045"/>
    </source>
</evidence>
<gene>
    <name evidence="5" type="ORF">GLX27_001976</name>
</gene>
<dbReference type="Proteomes" id="UP000818624">
    <property type="component" value="Chromosome 2"/>
</dbReference>
<name>A0ABY8ERF0_MALFU</name>
<dbReference type="InterPro" id="IPR016661">
    <property type="entry name" value="PFDN4"/>
</dbReference>
<evidence type="ECO:0000256" key="2">
    <source>
        <dbReference type="ARBA" id="ARBA00023186"/>
    </source>
</evidence>
<keyword evidence="6" id="KW-1185">Reference proteome</keyword>
<keyword evidence="4" id="KW-0175">Coiled coil</keyword>
<protein>
    <recommendedName>
        <fullName evidence="3">Prefoldin subunit 4</fullName>
    </recommendedName>
</protein>
<dbReference type="PANTHER" id="PTHR21100">
    <property type="entry name" value="PREFOLDIN SUBUNIT 4"/>
    <property type="match status" value="1"/>
</dbReference>
<comment type="similarity">
    <text evidence="1 3">Belongs to the prefoldin subunit beta family.</text>
</comment>
<comment type="function">
    <text evidence="3">Binds specifically to cytosolic chaperonin (c-CPN) and transfers target proteins to it. Binds to nascent polypeptide chain and promotes folding in an environment in which there are many competing pathways for nonnative proteins.</text>
</comment>
<dbReference type="Pfam" id="PF01920">
    <property type="entry name" value="Prefoldin_2"/>
    <property type="match status" value="1"/>
</dbReference>
<feature type="coiled-coil region" evidence="4">
    <location>
        <begin position="32"/>
        <end position="115"/>
    </location>
</feature>
<evidence type="ECO:0000313" key="6">
    <source>
        <dbReference type="Proteomes" id="UP000818624"/>
    </source>
</evidence>
<comment type="subunit">
    <text evidence="3">Heterohexamer of two PFD-alpha type and four PFD-beta type subunits.</text>
</comment>
<dbReference type="PANTHER" id="PTHR21100:SF9">
    <property type="entry name" value="PREFOLDIN SUBUNIT 4"/>
    <property type="match status" value="1"/>
</dbReference>